<evidence type="ECO:0008006" key="3">
    <source>
        <dbReference type="Google" id="ProtNLM"/>
    </source>
</evidence>
<feature type="non-terminal residue" evidence="1">
    <location>
        <position position="97"/>
    </location>
</feature>
<evidence type="ECO:0000313" key="2">
    <source>
        <dbReference type="Proteomes" id="UP001221924"/>
    </source>
</evidence>
<dbReference type="EMBL" id="JARFID010000991">
    <property type="protein sequence ID" value="MDE8698287.1"/>
    <property type="molecule type" value="Genomic_DNA"/>
</dbReference>
<organism evidence="1 2">
    <name type="scientific">Bacteroides cellulosilyticus</name>
    <dbReference type="NCBI Taxonomy" id="246787"/>
    <lineage>
        <taxon>Bacteria</taxon>
        <taxon>Pseudomonadati</taxon>
        <taxon>Bacteroidota</taxon>
        <taxon>Bacteroidia</taxon>
        <taxon>Bacteroidales</taxon>
        <taxon>Bacteroidaceae</taxon>
        <taxon>Bacteroides</taxon>
    </lineage>
</organism>
<dbReference type="SUPFAM" id="SSF49452">
    <property type="entry name" value="Starch-binding domain-like"/>
    <property type="match status" value="1"/>
</dbReference>
<feature type="non-terminal residue" evidence="1">
    <location>
        <position position="1"/>
    </location>
</feature>
<proteinExistence type="predicted"/>
<comment type="caution">
    <text evidence="1">The sequence shown here is derived from an EMBL/GenBank/DDBJ whole genome shotgun (WGS) entry which is preliminary data.</text>
</comment>
<dbReference type="Proteomes" id="UP001221924">
    <property type="component" value="Unassembled WGS sequence"/>
</dbReference>
<name>A0AAW6MCX3_9BACE</name>
<protein>
    <recommendedName>
        <fullName evidence="3">PEGA domain-containing protein</fullName>
    </recommendedName>
</protein>
<sequence>YDTPTYKTVKYTIKGTATDESSAAVKLSSVVIHGCTIAVVNNTFTVEGVQPGTYYAVLKAEGYKNAYATIAVAPVAAEEFSHVFAVNITSYAGDKRH</sequence>
<dbReference type="AlphaFoldDB" id="A0AAW6MCX3"/>
<evidence type="ECO:0000313" key="1">
    <source>
        <dbReference type="EMBL" id="MDE8698287.1"/>
    </source>
</evidence>
<accession>A0AAW6MCX3</accession>
<gene>
    <name evidence="1" type="ORF">PZH42_30595</name>
</gene>
<reference evidence="1" key="1">
    <citation type="submission" date="2023-03" db="EMBL/GenBank/DDBJ databases">
        <title>DFI Biobank Strains.</title>
        <authorList>
            <person name="Mostad J."/>
            <person name="Paddock L."/>
            <person name="Medina S."/>
            <person name="Waligurski E."/>
            <person name="Barat B."/>
            <person name="Smith R."/>
            <person name="Burgo V."/>
            <person name="Metcalfe C."/>
            <person name="Woodson C."/>
            <person name="Sundararajan A."/>
            <person name="Ramaswamy R."/>
            <person name="Lin H."/>
            <person name="Pamer E.G."/>
        </authorList>
    </citation>
    <scope>NUCLEOTIDE SEQUENCE</scope>
    <source>
        <strain evidence="1">DFI.9.5</strain>
    </source>
</reference>
<dbReference type="InterPro" id="IPR013784">
    <property type="entry name" value="Carb-bd-like_fold"/>
</dbReference>
<dbReference type="GO" id="GO:0030246">
    <property type="term" value="F:carbohydrate binding"/>
    <property type="evidence" value="ECO:0007669"/>
    <property type="project" value="InterPro"/>
</dbReference>